<sequence>MPLNMMFLGISAKTFHTKMVRADLNLTLP</sequence>
<evidence type="ECO:0000313" key="1">
    <source>
        <dbReference type="EMBL" id="JAH99841.1"/>
    </source>
</evidence>
<protein>
    <submittedName>
        <fullName evidence="1">Uncharacterized protein</fullName>
    </submittedName>
</protein>
<proteinExistence type="predicted"/>
<organism evidence="1">
    <name type="scientific">Anguilla anguilla</name>
    <name type="common">European freshwater eel</name>
    <name type="synonym">Muraena anguilla</name>
    <dbReference type="NCBI Taxonomy" id="7936"/>
    <lineage>
        <taxon>Eukaryota</taxon>
        <taxon>Metazoa</taxon>
        <taxon>Chordata</taxon>
        <taxon>Craniata</taxon>
        <taxon>Vertebrata</taxon>
        <taxon>Euteleostomi</taxon>
        <taxon>Actinopterygii</taxon>
        <taxon>Neopterygii</taxon>
        <taxon>Teleostei</taxon>
        <taxon>Anguilliformes</taxon>
        <taxon>Anguillidae</taxon>
        <taxon>Anguilla</taxon>
    </lineage>
</organism>
<reference evidence="1" key="1">
    <citation type="submission" date="2014-11" db="EMBL/GenBank/DDBJ databases">
        <authorList>
            <person name="Amaro Gonzalez C."/>
        </authorList>
    </citation>
    <scope>NUCLEOTIDE SEQUENCE</scope>
</reference>
<name>A0A0E9XBP2_ANGAN</name>
<accession>A0A0E9XBP2</accession>
<dbReference type="EMBL" id="GBXM01008736">
    <property type="protein sequence ID" value="JAH99841.1"/>
    <property type="molecule type" value="Transcribed_RNA"/>
</dbReference>
<dbReference type="AlphaFoldDB" id="A0A0E9XBP2"/>
<reference evidence="1" key="2">
    <citation type="journal article" date="2015" name="Fish Shellfish Immunol.">
        <title>Early steps in the European eel (Anguilla anguilla)-Vibrio vulnificus interaction in the gills: Role of the RtxA13 toxin.</title>
        <authorList>
            <person name="Callol A."/>
            <person name="Pajuelo D."/>
            <person name="Ebbesson L."/>
            <person name="Teles M."/>
            <person name="MacKenzie S."/>
            <person name="Amaro C."/>
        </authorList>
    </citation>
    <scope>NUCLEOTIDE SEQUENCE</scope>
</reference>